<evidence type="ECO:0000256" key="2">
    <source>
        <dbReference type="PIRSR" id="PIRSR000390-1"/>
    </source>
</evidence>
<dbReference type="GO" id="GO:0030170">
    <property type="term" value="F:pyridoxal phosphate binding"/>
    <property type="evidence" value="ECO:0007669"/>
    <property type="project" value="TreeGrafter"/>
</dbReference>
<name>A0A158IYG7_9BURK</name>
<dbReference type="Proteomes" id="UP000054717">
    <property type="component" value="Unassembled WGS sequence"/>
</dbReference>
<evidence type="ECO:0000313" key="6">
    <source>
        <dbReference type="Proteomes" id="UP000054717"/>
    </source>
</evidence>
<dbReference type="GO" id="GO:0008483">
    <property type="term" value="F:transaminase activity"/>
    <property type="evidence" value="ECO:0007669"/>
    <property type="project" value="UniProtKB-KW"/>
</dbReference>
<dbReference type="GO" id="GO:0000271">
    <property type="term" value="P:polysaccharide biosynthetic process"/>
    <property type="evidence" value="ECO:0007669"/>
    <property type="project" value="TreeGrafter"/>
</dbReference>
<evidence type="ECO:0000256" key="3">
    <source>
        <dbReference type="PIRSR" id="PIRSR000390-2"/>
    </source>
</evidence>
<organism evidence="5 6">
    <name type="scientific">Caballeronia telluris</name>
    <dbReference type="NCBI Taxonomy" id="326475"/>
    <lineage>
        <taxon>Bacteria</taxon>
        <taxon>Pseudomonadati</taxon>
        <taxon>Pseudomonadota</taxon>
        <taxon>Betaproteobacteria</taxon>
        <taxon>Burkholderiales</taxon>
        <taxon>Burkholderiaceae</taxon>
        <taxon>Caballeronia</taxon>
    </lineage>
</organism>
<evidence type="ECO:0000313" key="5">
    <source>
        <dbReference type="EMBL" id="SAL61535.1"/>
    </source>
</evidence>
<feature type="modified residue" description="N6-(pyridoxal phosphate)lysine" evidence="3">
    <location>
        <position position="185"/>
    </location>
</feature>
<dbReference type="Pfam" id="PF01041">
    <property type="entry name" value="DegT_DnrJ_EryC1"/>
    <property type="match status" value="1"/>
</dbReference>
<evidence type="ECO:0000256" key="1">
    <source>
        <dbReference type="ARBA" id="ARBA00037999"/>
    </source>
</evidence>
<dbReference type="PIRSF" id="PIRSF000390">
    <property type="entry name" value="PLP_StrS"/>
    <property type="match status" value="1"/>
</dbReference>
<comment type="similarity">
    <text evidence="1 4">Belongs to the DegT/DnrJ/EryC1 family.</text>
</comment>
<keyword evidence="3 4" id="KW-0663">Pyridoxal phosphate</keyword>
<keyword evidence="5" id="KW-0032">Aminotransferase</keyword>
<keyword evidence="5" id="KW-0808">Transferase</keyword>
<dbReference type="InterPro" id="IPR015422">
    <property type="entry name" value="PyrdxlP-dep_Trfase_small"/>
</dbReference>
<dbReference type="Gene3D" id="3.90.1150.10">
    <property type="entry name" value="Aspartate Aminotransferase, domain 1"/>
    <property type="match status" value="1"/>
</dbReference>
<dbReference type="STRING" id="326475.AWB66_03553"/>
<dbReference type="CDD" id="cd00616">
    <property type="entry name" value="AHBA_syn"/>
    <property type="match status" value="1"/>
</dbReference>
<dbReference type="Gene3D" id="3.40.640.10">
    <property type="entry name" value="Type I PLP-dependent aspartate aminotransferase-like (Major domain)"/>
    <property type="match status" value="1"/>
</dbReference>
<gene>
    <name evidence="5" type="ORF">AWB66_03553</name>
</gene>
<accession>A0A158IYG7</accession>
<dbReference type="SUPFAM" id="SSF53383">
    <property type="entry name" value="PLP-dependent transferases"/>
    <property type="match status" value="1"/>
</dbReference>
<dbReference type="InterPro" id="IPR015424">
    <property type="entry name" value="PyrdxlP-dep_Trfase"/>
</dbReference>
<dbReference type="PANTHER" id="PTHR30244">
    <property type="entry name" value="TRANSAMINASE"/>
    <property type="match status" value="1"/>
</dbReference>
<dbReference type="InterPro" id="IPR000653">
    <property type="entry name" value="DegT/StrS_aminotransferase"/>
</dbReference>
<reference evidence="5" key="1">
    <citation type="submission" date="2016-01" db="EMBL/GenBank/DDBJ databases">
        <authorList>
            <person name="Peeters Charlotte."/>
        </authorList>
    </citation>
    <scope>NUCLEOTIDE SEQUENCE</scope>
    <source>
        <strain evidence="5">LMG 22936</strain>
    </source>
</reference>
<sequence>MAIQLFVPNFRVDECLEEIRECLVKGWTGLGFKTNQFEEAWKSYTGLKHAHYLSSNTVGLHLALELFKTKFDWEDGDEVITTPLTFVSSNHAILYAKLTPVFADVDDSLCLDPDSVASRITDKTRAIVFVGVGGNVGQYEKVLKICRERGIKVVLDAAHMSGSRFHGRHVGHDADVTVFSFQAVKNLPTADSGMICFQDEEDDVRVRKMSWLGINKDTYARTATQGAYKWMYDVEEVGYKYHGNSIMAAIGLVQLKYLDNDNSYRRQLASWYEELLWGQDNIKLVKITKGCESSRHLFQIRVKNRDELMLALNEHEVYPGVHYRDNTEYRMYASGKGQCPNAHQASTEILSLPMHMGVSRKDVELIASLVRQYAAK</sequence>
<dbReference type="EMBL" id="FCNZ02000013">
    <property type="protein sequence ID" value="SAL61535.1"/>
    <property type="molecule type" value="Genomic_DNA"/>
</dbReference>
<dbReference type="InterPro" id="IPR015421">
    <property type="entry name" value="PyrdxlP-dep_Trfase_major"/>
</dbReference>
<keyword evidence="6" id="KW-1185">Reference proteome</keyword>
<dbReference type="AlphaFoldDB" id="A0A158IYG7"/>
<protein>
    <submittedName>
        <fullName evidence="5">DegT/DnrJ/EryC1/StrS aminotransferase</fullName>
    </submittedName>
</protein>
<evidence type="ECO:0000256" key="4">
    <source>
        <dbReference type="RuleBase" id="RU004508"/>
    </source>
</evidence>
<feature type="active site" description="Proton acceptor" evidence="2">
    <location>
        <position position="185"/>
    </location>
</feature>
<dbReference type="PANTHER" id="PTHR30244:SF34">
    <property type="entry name" value="DTDP-4-AMINO-4,6-DIDEOXYGALACTOSE TRANSAMINASE"/>
    <property type="match status" value="1"/>
</dbReference>
<proteinExistence type="inferred from homology"/>
<comment type="caution">
    <text evidence="5">The sequence shown here is derived from an EMBL/GenBank/DDBJ whole genome shotgun (WGS) entry which is preliminary data.</text>
</comment>